<feature type="coiled-coil region" evidence="1">
    <location>
        <begin position="1460"/>
        <end position="1487"/>
    </location>
</feature>
<dbReference type="InterPro" id="IPR057537">
    <property type="entry name" value="C2_C2CD3_N"/>
</dbReference>
<keyword evidence="1" id="KW-0175">Coiled coil</keyword>
<proteinExistence type="predicted"/>
<dbReference type="PANTHER" id="PTHR21254">
    <property type="entry name" value="C2 DOMAIN-CONTAINING PROTEIN 3"/>
    <property type="match status" value="1"/>
</dbReference>
<protein>
    <recommendedName>
        <fullName evidence="3">C2CD3 N-terminal C2 domain-containing protein</fullName>
    </recommendedName>
</protein>
<evidence type="ECO:0000256" key="2">
    <source>
        <dbReference type="SAM" id="MobiDB-lite"/>
    </source>
</evidence>
<feature type="region of interest" description="Disordered" evidence="2">
    <location>
        <begin position="122"/>
        <end position="154"/>
    </location>
</feature>
<comment type="caution">
    <text evidence="4">The sequence shown here is derived from an EMBL/GenBank/DDBJ whole genome shotgun (WGS) entry which is preliminary data.</text>
</comment>
<feature type="region of interest" description="Disordered" evidence="2">
    <location>
        <begin position="584"/>
        <end position="629"/>
    </location>
</feature>
<feature type="compositionally biased region" description="Basic and acidic residues" evidence="2">
    <location>
        <begin position="1400"/>
        <end position="1427"/>
    </location>
</feature>
<feature type="region of interest" description="Disordered" evidence="2">
    <location>
        <begin position="297"/>
        <end position="323"/>
    </location>
</feature>
<feature type="region of interest" description="Disordered" evidence="2">
    <location>
        <begin position="1400"/>
        <end position="1436"/>
    </location>
</feature>
<feature type="domain" description="C2CD3 N-terminal C2" evidence="3">
    <location>
        <begin position="12"/>
        <end position="106"/>
    </location>
</feature>
<feature type="compositionally biased region" description="Basic and acidic residues" evidence="2">
    <location>
        <begin position="124"/>
        <end position="136"/>
    </location>
</feature>
<feature type="region of interest" description="Disordered" evidence="2">
    <location>
        <begin position="1119"/>
        <end position="1139"/>
    </location>
</feature>
<accession>A0ABQ8ST65</accession>
<feature type="compositionally biased region" description="Polar residues" evidence="2">
    <location>
        <begin position="584"/>
        <end position="595"/>
    </location>
</feature>
<reference evidence="4 5" key="1">
    <citation type="journal article" date="2022" name="Allergy">
        <title>Genome assembly and annotation of Periplaneta americana reveal a comprehensive cockroach allergen profile.</title>
        <authorList>
            <person name="Wang L."/>
            <person name="Xiong Q."/>
            <person name="Saelim N."/>
            <person name="Wang L."/>
            <person name="Nong W."/>
            <person name="Wan A.T."/>
            <person name="Shi M."/>
            <person name="Liu X."/>
            <person name="Cao Q."/>
            <person name="Hui J.H.L."/>
            <person name="Sookrung N."/>
            <person name="Leung T.F."/>
            <person name="Tungtrongchitr A."/>
            <person name="Tsui S.K.W."/>
        </authorList>
    </citation>
    <scope>NUCLEOTIDE SEQUENCE [LARGE SCALE GENOMIC DNA]</scope>
    <source>
        <strain evidence="4">PWHHKU_190912</strain>
    </source>
</reference>
<keyword evidence="5" id="KW-1185">Reference proteome</keyword>
<dbReference type="Proteomes" id="UP001148838">
    <property type="component" value="Unassembled WGS sequence"/>
</dbReference>
<sequence>MVEVCSELPCNFRPLNVKTGTSGTVKNTTVLYAIKTSINLFEEYLKDCEGLELSVVNHQLHSVVGHVFIRDVLSLVRENIYQCYFPILNSFGNRIGDLHVGFSLQSSHHQISPCVMIHNKSREKKVSEPSRQKAVENESSSLKTRNKAPKHYPEYRTIPSSYSLPNLYKSKDSDFIVPDSIISDLLIQGQKLRDAMVKSVLEDGGLELVEKDISDPATESPSVEPLGIWNKNDKETTDEAKVMEFLLGKSMTPQDEDDVVARLKNLSPVASLLEMAEDLAMDEKFVKDQHEAESRIRKMEAEEESSCQFSGAKARKSRNGEEHDIQNAASIKDGAESLQPAPIYHDDLIMQYINSLRITIHSLYLNKIGTKNQSHIQSQMKGSTVHLLHEVPKRCSTAYFVEYELPYQLDPSVKGKKKQIKKNSKPWHNTVKRFCSNKQIGPEIYFEQTSIHMLPITKTPLYSLLNNVNIMFRIYSRQLHQKIPLQIGEAEFKLAKILKSETLGCCEHIEFFCMATIPEHQLCEGVLKVSVDLGLEGKHFGHNFLSLLKPYCYVKAEDINEPNNGASVKRVAVSVAQKALSTTDASHRVQNSTKKLSSKVNKRQTVHKTEHPRPHSQDVCSSSTSDSESNKPVLLHSLLHISDGRDFETVNSYLLCRAFWKDDIITSDICWDTGNPHYNFHQLIPVLLSADLLERSHDNFLITELWERKVSSNCDTLIGYAKLPLNKFYVAYRDPEVVAQLLLSKYPVIAIDGWVTVMNPITQMPCGQIQVVLALGTEDQVQLLEVSRGLKETILTPSQCQDSECRMQYGSDIRPGTSKMAEGQITSTEPSLCSVLNNSDIFIENHNVCESQMRHIRPNSGVARGSLRGNGQSLIIQQQDYDLYADSMFTLGSHEPVRNTVTNSVQESTVLNGNQNGRPRNISGNVNGAQDLYIQPRSRIQKDAYVGKVPMHVNGVQVTSSYQSSILNLELIQQRKDEGTKNNGNSLGHVRQFPQRCQPEINGACKDMSVQNHDSVPHVTHTNKITEQNNLPFINEDSNIIQGENSGSQSNIDQQMTQLQVFENSNEHFDSEMDSHEVLNDRFNAFHPTSQTGYHRKHQESQTDLLILDLADCGSLPLQSSSTFNKSTRENLPTDPTFDDTCKDCNRVNEMLNGDASNGDSSNLLHSKLRTKEKSVQFSQQSSDLKINSSEAETNSHANEESEQEISSLTKDNVMTVSDKVLKSGHLLEEPVPLRSNETDVRVFTPLVPQTVNPVWHWHCDTWLPSDLLTNNGKRLIFKVWQSVDGSSKDPQRDIVLGFATVDLTVLLCGMPWVSGWFNIMDFAGRCAGQIKINVTPLENLNHFIPYIISDNKLMDKECSTHKEEYTSGCICGRNCSDDSMKDNSTMLSSSEANKRICDTHRPTLEKSLRQKPEMSRSKKRGDREASSLKSRKMPDAVVTESLADCETEMQDDMTSSVLAHALKQKLAELDEITQRLKERLHVVTNEDFVAPYLPWLQENEIPIDIQEADDDAFQGSSFKIGSAGSHLNLANGDVYNGGSNVKHTGTSASKEKQTQTHIHKQLQSKLQADTSVRITSDEVSSEIHKNHLDKNEGIVGRNAVVKIPNSAENMINRREVIHKPEFQSGYNEKSLRRARTRSPSVEMRQEEGIEEFDKLTDYLMQTSARELELENVFNPLLFQHLLSSCGSVSDCHYRSRYDVENNSDNSTGNTAVTKHQNLKYNNNIKEGNNTYFCGTKELNCNMSKKKEKINYPAYDMECRTELETSNTKFVEIITLPERECDSAISSAKSTQIDPHLEQEERSSGIPEELFVDTEKCKTAVGSSTNSNSEVSFISGSVSELNISNDSVSDETSHQTSVFVLRQAPEGGNTLEEDNTATPVSITADEFNGLSKGEQTERQEQDLTCVKPGASHNKEISNDNSFSSSQMMSQCQKHGLENGNEESAIDLSRMWANRKGTHSLINEEKIRQIAKIFNMNVTSSEV</sequence>
<feature type="compositionally biased region" description="Basic and acidic residues" evidence="2">
    <location>
        <begin position="607"/>
        <end position="616"/>
    </location>
</feature>
<feature type="compositionally biased region" description="Basic residues" evidence="2">
    <location>
        <begin position="596"/>
        <end position="606"/>
    </location>
</feature>
<evidence type="ECO:0000313" key="4">
    <source>
        <dbReference type="EMBL" id="KAJ4437381.1"/>
    </source>
</evidence>
<evidence type="ECO:0000259" key="3">
    <source>
        <dbReference type="Pfam" id="PF25339"/>
    </source>
</evidence>
<dbReference type="EMBL" id="JAJSOF020000021">
    <property type="protein sequence ID" value="KAJ4437381.1"/>
    <property type="molecule type" value="Genomic_DNA"/>
</dbReference>
<feature type="compositionally biased region" description="Low complexity" evidence="2">
    <location>
        <begin position="617"/>
        <end position="627"/>
    </location>
</feature>
<feature type="region of interest" description="Disordered" evidence="2">
    <location>
        <begin position="1172"/>
        <end position="1210"/>
    </location>
</feature>
<evidence type="ECO:0000313" key="5">
    <source>
        <dbReference type="Proteomes" id="UP001148838"/>
    </source>
</evidence>
<dbReference type="InterPro" id="IPR035892">
    <property type="entry name" value="C2_domain_sf"/>
</dbReference>
<feature type="compositionally biased region" description="Polar residues" evidence="2">
    <location>
        <begin position="1176"/>
        <end position="1197"/>
    </location>
</feature>
<dbReference type="PANTHER" id="PTHR21254:SF1">
    <property type="entry name" value="C2 DOMAIN-CONTAINING PROTEIN 3"/>
    <property type="match status" value="1"/>
</dbReference>
<evidence type="ECO:0000256" key="1">
    <source>
        <dbReference type="SAM" id="Coils"/>
    </source>
</evidence>
<name>A0ABQ8ST65_PERAM</name>
<dbReference type="SUPFAM" id="SSF49562">
    <property type="entry name" value="C2 domain (Calcium/lipid-binding domain, CaLB)"/>
    <property type="match status" value="1"/>
</dbReference>
<organism evidence="4 5">
    <name type="scientific">Periplaneta americana</name>
    <name type="common">American cockroach</name>
    <name type="synonym">Blatta americana</name>
    <dbReference type="NCBI Taxonomy" id="6978"/>
    <lineage>
        <taxon>Eukaryota</taxon>
        <taxon>Metazoa</taxon>
        <taxon>Ecdysozoa</taxon>
        <taxon>Arthropoda</taxon>
        <taxon>Hexapoda</taxon>
        <taxon>Insecta</taxon>
        <taxon>Pterygota</taxon>
        <taxon>Neoptera</taxon>
        <taxon>Polyneoptera</taxon>
        <taxon>Dictyoptera</taxon>
        <taxon>Blattodea</taxon>
        <taxon>Blattoidea</taxon>
        <taxon>Blattidae</taxon>
        <taxon>Blattinae</taxon>
        <taxon>Periplaneta</taxon>
    </lineage>
</organism>
<dbReference type="Pfam" id="PF25339">
    <property type="entry name" value="C2_C2CD3_N"/>
    <property type="match status" value="1"/>
</dbReference>
<gene>
    <name evidence="4" type="ORF">ANN_17524</name>
</gene>